<sequence length="106" mass="12260">MFGTRPDIHHIRTFGALAYVHVPNTPRRRREDDNALIGFVLGYSEDVVGCKVFKARTPRNGSLIFASKKMFCIMIAMMRMNRVSMPIRYSLHQKTWSKTGPKRMSQ</sequence>
<comment type="caution">
    <text evidence="1">The sequence shown here is derived from an EMBL/GenBank/DDBJ whole genome shotgun (WGS) entry which is preliminary data.</text>
</comment>
<organism evidence="1 2">
    <name type="scientific">Lagenidium giganteum</name>
    <dbReference type="NCBI Taxonomy" id="4803"/>
    <lineage>
        <taxon>Eukaryota</taxon>
        <taxon>Sar</taxon>
        <taxon>Stramenopiles</taxon>
        <taxon>Oomycota</taxon>
        <taxon>Peronosporomycetes</taxon>
        <taxon>Pythiales</taxon>
        <taxon>Pythiaceae</taxon>
    </lineage>
</organism>
<reference evidence="1" key="1">
    <citation type="submission" date="2022-11" db="EMBL/GenBank/DDBJ databases">
        <authorList>
            <person name="Morgan W.R."/>
            <person name="Tartar A."/>
        </authorList>
    </citation>
    <scope>NUCLEOTIDE SEQUENCE</scope>
    <source>
        <strain evidence="1">ARSEF 373</strain>
    </source>
</reference>
<dbReference type="AlphaFoldDB" id="A0AAV2YZ91"/>
<proteinExistence type="predicted"/>
<gene>
    <name evidence="1" type="ORF">N0F65_010207</name>
</gene>
<protein>
    <submittedName>
        <fullName evidence="1">Uncharacterized protein</fullName>
    </submittedName>
</protein>
<evidence type="ECO:0000313" key="1">
    <source>
        <dbReference type="EMBL" id="DAZ99123.1"/>
    </source>
</evidence>
<reference evidence="1" key="2">
    <citation type="journal article" date="2023" name="Microbiol Resour">
        <title>Decontamination and Annotation of the Draft Genome Sequence of the Oomycete Lagenidium giganteum ARSEF 373.</title>
        <authorList>
            <person name="Morgan W.R."/>
            <person name="Tartar A."/>
        </authorList>
    </citation>
    <scope>NUCLEOTIDE SEQUENCE</scope>
    <source>
        <strain evidence="1">ARSEF 373</strain>
    </source>
</reference>
<evidence type="ECO:0000313" key="2">
    <source>
        <dbReference type="Proteomes" id="UP001146120"/>
    </source>
</evidence>
<accession>A0AAV2YZ91</accession>
<keyword evidence="2" id="KW-1185">Reference proteome</keyword>
<dbReference type="Proteomes" id="UP001146120">
    <property type="component" value="Unassembled WGS sequence"/>
</dbReference>
<dbReference type="EMBL" id="DAKRPA010000089">
    <property type="protein sequence ID" value="DAZ99123.1"/>
    <property type="molecule type" value="Genomic_DNA"/>
</dbReference>
<name>A0AAV2YZ91_9STRA</name>